<feature type="domain" description="F-box" evidence="3">
    <location>
        <begin position="119"/>
        <end position="166"/>
    </location>
</feature>
<dbReference type="Proteomes" id="UP000085678">
    <property type="component" value="Unplaced"/>
</dbReference>
<dbReference type="RefSeq" id="XP_013416120.1">
    <property type="nucleotide sequence ID" value="XM_013560666.1"/>
</dbReference>
<reference evidence="5" key="1">
    <citation type="journal article" date="2015" name="Nat. Commun.">
        <title>The Lingula genome provides insights into brachiopod evolution and the origin of phosphate biomineralization.</title>
        <authorList>
            <person name="Luo Y.J."/>
            <person name="Takeuchi T."/>
            <person name="Koyanagi R."/>
            <person name="Yamada L."/>
            <person name="Kanda M."/>
            <person name="Khalturina M."/>
            <person name="Fujie M."/>
            <person name="Yamasaki S.I."/>
            <person name="Endo K."/>
            <person name="Satoh N."/>
        </authorList>
    </citation>
    <scope>NUCLEOTIDE SEQUENCE</scope>
</reference>
<dbReference type="STRING" id="7574.A0A1S3K0E8"/>
<dbReference type="InParanoid" id="A0A1S3K0E8"/>
<reference evidence="5" key="2">
    <citation type="submission" date="2025-08" db="UniProtKB">
        <authorList>
            <consortium name="RefSeq"/>
        </authorList>
    </citation>
    <scope>IDENTIFICATION</scope>
</reference>
<accession>A0A1S3K0E8</accession>
<gene>
    <name evidence="5" type="primary">LOC106177781</name>
</gene>
<dbReference type="PANTHER" id="PTHR38926">
    <property type="entry name" value="F-BOX DOMAIN CONTAINING PROTEIN, EXPRESSED"/>
    <property type="match status" value="1"/>
</dbReference>
<dbReference type="AlphaFoldDB" id="A0A1S3K0E8"/>
<dbReference type="SUPFAM" id="SSF81383">
    <property type="entry name" value="F-box domain"/>
    <property type="match status" value="1"/>
</dbReference>
<proteinExistence type="predicted"/>
<dbReference type="InterPro" id="IPR001810">
    <property type="entry name" value="F-box_dom"/>
</dbReference>
<name>A0A1S3K0E8_LINAN</name>
<dbReference type="InterPro" id="IPR006553">
    <property type="entry name" value="Leu-rich_rpt_Cys-con_subtyp"/>
</dbReference>
<dbReference type="OrthoDB" id="3134645at2759"/>
<dbReference type="InterPro" id="IPR032675">
    <property type="entry name" value="LRR_dom_sf"/>
</dbReference>
<evidence type="ECO:0000256" key="1">
    <source>
        <dbReference type="ARBA" id="ARBA00022786"/>
    </source>
</evidence>
<dbReference type="KEGG" id="lak:106177781"/>
<keyword evidence="1" id="KW-0833">Ubl conjugation pathway</keyword>
<dbReference type="Gene3D" id="3.80.10.10">
    <property type="entry name" value="Ribonuclease Inhibitor"/>
    <property type="match status" value="1"/>
</dbReference>
<evidence type="ECO:0000259" key="3">
    <source>
        <dbReference type="Pfam" id="PF12937"/>
    </source>
</evidence>
<dbReference type="Pfam" id="PF12937">
    <property type="entry name" value="F-box-like"/>
    <property type="match status" value="1"/>
</dbReference>
<keyword evidence="4" id="KW-1185">Reference proteome</keyword>
<evidence type="ECO:0000313" key="4">
    <source>
        <dbReference type="Proteomes" id="UP000085678"/>
    </source>
</evidence>
<dbReference type="SUPFAM" id="SSF52047">
    <property type="entry name" value="RNI-like"/>
    <property type="match status" value="1"/>
</dbReference>
<dbReference type="Gene3D" id="1.20.1280.50">
    <property type="match status" value="1"/>
</dbReference>
<feature type="compositionally biased region" description="Acidic residues" evidence="2">
    <location>
        <begin position="27"/>
        <end position="48"/>
    </location>
</feature>
<dbReference type="PANTHER" id="PTHR38926:SF5">
    <property type="entry name" value="F-BOX AND LEUCINE-RICH REPEAT PROTEIN 6"/>
    <property type="match status" value="1"/>
</dbReference>
<dbReference type="CDD" id="cd22119">
    <property type="entry name" value="F-box_FBXL6"/>
    <property type="match status" value="1"/>
</dbReference>
<protein>
    <submittedName>
        <fullName evidence="5">F-box/LRR-repeat protein 6</fullName>
    </submittedName>
</protein>
<dbReference type="FunCoup" id="A0A1S3K0E8">
    <property type="interactions" value="529"/>
</dbReference>
<dbReference type="SMART" id="SM00367">
    <property type="entry name" value="LRR_CC"/>
    <property type="match status" value="3"/>
</dbReference>
<evidence type="ECO:0000313" key="5">
    <source>
        <dbReference type="RefSeq" id="XP_013416120.1"/>
    </source>
</evidence>
<sequence>MEKGIFGLKKDPRNPMLFSFFAKEGEEWPSSDSEDSDYVPSGAEEDTAETSSSRKKKIDTTAESKCAAKDDKNSQTNQKGLKNKIKTSKRRNLKDEVDVANYGTKGDNQDVCDVWGTVIPPEILLRIFHFAVSQNRSLPFLCRAARVCRLWRNTATHPSLWATVDLSYGWIKKEEKYLQWLCEHRFSRLESINLGGWANITQSGIECITSHCPVLESIHLSQCKKLNSTAITTLAKSCTSLSQVSLHSMPRDAVNSVALKCLVQEAGARLTHLDLSRNNLQNFKSVFSAIMGNCINLTSLDLSNVLFSMEILTIPIEKFQMCCPNLRNVSLANSPLCASYATKKAQADSQGFPQLNALSVAVHTASQLHSIGLGIDDRFISRMLKTSDGLKLLDARGCFRLTAQCLHELPATDVSQLFLSQVSAKKFEELHLLMDKWQHSIVELDISWNGFPCKVLDNALECLGKSPSTSKLETLDLSGTSVALATVQLVLRGCPKLVSINLTSCRGLPRGMKRLYSSIQEIAKLKEDLNEQHA</sequence>
<dbReference type="GeneID" id="106177781"/>
<feature type="region of interest" description="Disordered" evidence="2">
    <location>
        <begin position="24"/>
        <end position="89"/>
    </location>
</feature>
<organism evidence="4 5">
    <name type="scientific">Lingula anatina</name>
    <name type="common">Brachiopod</name>
    <name type="synonym">Lingula unguis</name>
    <dbReference type="NCBI Taxonomy" id="7574"/>
    <lineage>
        <taxon>Eukaryota</taxon>
        <taxon>Metazoa</taxon>
        <taxon>Spiralia</taxon>
        <taxon>Lophotrochozoa</taxon>
        <taxon>Brachiopoda</taxon>
        <taxon>Linguliformea</taxon>
        <taxon>Lingulata</taxon>
        <taxon>Lingulida</taxon>
        <taxon>Linguloidea</taxon>
        <taxon>Lingulidae</taxon>
        <taxon>Lingula</taxon>
    </lineage>
</organism>
<feature type="compositionally biased region" description="Basic and acidic residues" evidence="2">
    <location>
        <begin position="58"/>
        <end position="73"/>
    </location>
</feature>
<dbReference type="GO" id="GO:0019005">
    <property type="term" value="C:SCF ubiquitin ligase complex"/>
    <property type="evidence" value="ECO:0007669"/>
    <property type="project" value="InterPro"/>
</dbReference>
<dbReference type="InterPro" id="IPR047922">
    <property type="entry name" value="FBXL6_F-box"/>
</dbReference>
<evidence type="ECO:0000256" key="2">
    <source>
        <dbReference type="SAM" id="MobiDB-lite"/>
    </source>
</evidence>
<dbReference type="InterPro" id="IPR036047">
    <property type="entry name" value="F-box-like_dom_sf"/>
</dbReference>